<evidence type="ECO:0000313" key="1">
    <source>
        <dbReference type="EMBL" id="CDS00189.1"/>
    </source>
</evidence>
<organism evidence="1 2">
    <name type="scientific">Sporisorium scitamineum</name>
    <dbReference type="NCBI Taxonomy" id="49012"/>
    <lineage>
        <taxon>Eukaryota</taxon>
        <taxon>Fungi</taxon>
        <taxon>Dikarya</taxon>
        <taxon>Basidiomycota</taxon>
        <taxon>Ustilaginomycotina</taxon>
        <taxon>Ustilaginomycetes</taxon>
        <taxon>Ustilaginales</taxon>
        <taxon>Ustilaginaceae</taxon>
        <taxon>Sporisorium</taxon>
    </lineage>
</organism>
<gene>
    <name evidence="1" type="primary">SSCI37740.1</name>
</gene>
<name>A0A0F7RYL6_9BASI</name>
<accession>A0A0F7RYL6</accession>
<dbReference type="AlphaFoldDB" id="A0A0F7RYL6"/>
<protein>
    <submittedName>
        <fullName evidence="1">Uncharacterized protein</fullName>
    </submittedName>
</protein>
<sequence length="35" mass="3525">MPPGMTQSSRLGGASGPSAMTTDLMGLLPAIPFFS</sequence>
<reference evidence="2" key="1">
    <citation type="submission" date="2014-06" db="EMBL/GenBank/DDBJ databases">
        <authorList>
            <person name="Berkman P.J."/>
        </authorList>
    </citation>
    <scope>NUCLEOTIDE SEQUENCE [LARGE SCALE GENOMIC DNA]</scope>
</reference>
<dbReference type="Proteomes" id="UP000242770">
    <property type="component" value="Unassembled WGS sequence"/>
</dbReference>
<evidence type="ECO:0000313" key="2">
    <source>
        <dbReference type="Proteomes" id="UP000242770"/>
    </source>
</evidence>
<proteinExistence type="predicted"/>
<dbReference type="EMBL" id="CCFA01002169">
    <property type="protein sequence ID" value="CDS00189.1"/>
    <property type="molecule type" value="Genomic_DNA"/>
</dbReference>
<keyword evidence="2" id="KW-1185">Reference proteome</keyword>